<dbReference type="RefSeq" id="WP_090483201.1">
    <property type="nucleotide sequence ID" value="NZ_FOUO01000001.1"/>
</dbReference>
<evidence type="ECO:0000313" key="11">
    <source>
        <dbReference type="Proteomes" id="UP000199556"/>
    </source>
</evidence>
<dbReference type="SUPFAM" id="SSF52402">
    <property type="entry name" value="Adenine nucleotide alpha hydrolases-like"/>
    <property type="match status" value="1"/>
</dbReference>
<name>A0A1I4P7Z9_ECTMO</name>
<evidence type="ECO:0000259" key="9">
    <source>
        <dbReference type="Pfam" id="PF13537"/>
    </source>
</evidence>
<protein>
    <recommendedName>
        <fullName evidence="3">asparagine synthase (glutamine-hydrolyzing)</fullName>
        <ecNumber evidence="3">6.3.5.4</ecNumber>
    </recommendedName>
</protein>
<evidence type="ECO:0000256" key="2">
    <source>
        <dbReference type="ARBA" id="ARBA00005752"/>
    </source>
</evidence>
<evidence type="ECO:0000256" key="4">
    <source>
        <dbReference type="ARBA" id="ARBA00022741"/>
    </source>
</evidence>
<dbReference type="SUPFAM" id="SSF56235">
    <property type="entry name" value="N-terminal nucleophile aminohydrolases (Ntn hydrolases)"/>
    <property type="match status" value="1"/>
</dbReference>
<dbReference type="AlphaFoldDB" id="A0A1I4P7Z9"/>
<dbReference type="GO" id="GO:0005524">
    <property type="term" value="F:ATP binding"/>
    <property type="evidence" value="ECO:0007669"/>
    <property type="project" value="UniProtKB-KW"/>
</dbReference>
<dbReference type="InterPro" id="IPR029055">
    <property type="entry name" value="Ntn_hydrolases_N"/>
</dbReference>
<dbReference type="GO" id="GO:0005829">
    <property type="term" value="C:cytosol"/>
    <property type="evidence" value="ECO:0007669"/>
    <property type="project" value="TreeGrafter"/>
</dbReference>
<keyword evidence="11" id="KW-1185">Reference proteome</keyword>
<evidence type="ECO:0000256" key="1">
    <source>
        <dbReference type="ARBA" id="ARBA00005187"/>
    </source>
</evidence>
<dbReference type="InterPro" id="IPR014729">
    <property type="entry name" value="Rossmann-like_a/b/a_fold"/>
</dbReference>
<proteinExistence type="inferred from homology"/>
<evidence type="ECO:0000313" key="10">
    <source>
        <dbReference type="EMBL" id="SFM23755.1"/>
    </source>
</evidence>
<keyword evidence="4" id="KW-0547">Nucleotide-binding</keyword>
<gene>
    <name evidence="10" type="ORF">SAMN05421721_10149</name>
</gene>
<dbReference type="Proteomes" id="UP000199556">
    <property type="component" value="Unassembled WGS sequence"/>
</dbReference>
<organism evidence="10 11">
    <name type="scientific">Ectothiorhodospira mobilis</name>
    <dbReference type="NCBI Taxonomy" id="195064"/>
    <lineage>
        <taxon>Bacteria</taxon>
        <taxon>Pseudomonadati</taxon>
        <taxon>Pseudomonadota</taxon>
        <taxon>Gammaproteobacteria</taxon>
        <taxon>Chromatiales</taxon>
        <taxon>Ectothiorhodospiraceae</taxon>
        <taxon>Ectothiorhodospira</taxon>
    </lineage>
</organism>
<dbReference type="PANTHER" id="PTHR43284">
    <property type="entry name" value="ASPARAGINE SYNTHETASE (GLUTAMINE-HYDROLYZING)"/>
    <property type="match status" value="1"/>
</dbReference>
<evidence type="ECO:0000256" key="7">
    <source>
        <dbReference type="PIRSR" id="PIRSR001589-3"/>
    </source>
</evidence>
<dbReference type="Gene3D" id="3.60.20.10">
    <property type="entry name" value="Glutamine Phosphoribosylpyrophosphate, subunit 1, domain 1"/>
    <property type="match status" value="1"/>
</dbReference>
<comment type="pathway">
    <text evidence="1">Amino-acid biosynthesis; L-asparagine biosynthesis; L-asparagine from L-aspartate (L-Gln route): step 1/1.</text>
</comment>
<evidence type="ECO:0000259" key="8">
    <source>
        <dbReference type="Pfam" id="PF00733"/>
    </source>
</evidence>
<dbReference type="STRING" id="195064.SAMN05421721_10149"/>
<dbReference type="Pfam" id="PF00733">
    <property type="entry name" value="Asn_synthase"/>
    <property type="match status" value="1"/>
</dbReference>
<comment type="catalytic activity">
    <reaction evidence="6">
        <text>L-aspartate + L-glutamine + ATP + H2O = L-asparagine + L-glutamate + AMP + diphosphate + H(+)</text>
        <dbReference type="Rhea" id="RHEA:12228"/>
        <dbReference type="ChEBI" id="CHEBI:15377"/>
        <dbReference type="ChEBI" id="CHEBI:15378"/>
        <dbReference type="ChEBI" id="CHEBI:29985"/>
        <dbReference type="ChEBI" id="CHEBI:29991"/>
        <dbReference type="ChEBI" id="CHEBI:30616"/>
        <dbReference type="ChEBI" id="CHEBI:33019"/>
        <dbReference type="ChEBI" id="CHEBI:58048"/>
        <dbReference type="ChEBI" id="CHEBI:58359"/>
        <dbReference type="ChEBI" id="CHEBI:456215"/>
        <dbReference type="EC" id="6.3.5.4"/>
    </reaction>
</comment>
<comment type="similarity">
    <text evidence="2">Belongs to the asparagine synthetase family.</text>
</comment>
<keyword evidence="5" id="KW-0067">ATP-binding</keyword>
<feature type="domain" description="Asparagine synthetase" evidence="8">
    <location>
        <begin position="223"/>
        <end position="604"/>
    </location>
</feature>
<evidence type="ECO:0000256" key="5">
    <source>
        <dbReference type="ARBA" id="ARBA00022840"/>
    </source>
</evidence>
<dbReference type="EC" id="6.3.5.4" evidence="3"/>
<dbReference type="PIRSF" id="PIRSF001589">
    <property type="entry name" value="Asn_synthetase_glu-h"/>
    <property type="match status" value="1"/>
</dbReference>
<dbReference type="InterPro" id="IPR001962">
    <property type="entry name" value="Asn_synthase"/>
</dbReference>
<dbReference type="GO" id="GO:0006529">
    <property type="term" value="P:asparagine biosynthetic process"/>
    <property type="evidence" value="ECO:0007669"/>
    <property type="project" value="InterPro"/>
</dbReference>
<dbReference type="OrthoDB" id="9763290at2"/>
<dbReference type="InterPro" id="IPR051786">
    <property type="entry name" value="ASN_synthetase/amidase"/>
</dbReference>
<dbReference type="InterPro" id="IPR017932">
    <property type="entry name" value="GATase_2_dom"/>
</dbReference>
<dbReference type="Gene3D" id="3.40.50.620">
    <property type="entry name" value="HUPs"/>
    <property type="match status" value="1"/>
</dbReference>
<feature type="site" description="Important for beta-aspartyl-AMP intermediate formation" evidence="7">
    <location>
        <position position="346"/>
    </location>
</feature>
<evidence type="ECO:0000256" key="3">
    <source>
        <dbReference type="ARBA" id="ARBA00012737"/>
    </source>
</evidence>
<reference evidence="10 11" key="1">
    <citation type="submission" date="2016-10" db="EMBL/GenBank/DDBJ databases">
        <authorList>
            <person name="de Groot N.N."/>
        </authorList>
    </citation>
    <scope>NUCLEOTIDE SEQUENCE [LARGE SCALE GENOMIC DNA]</scope>
    <source>
        <strain evidence="10 11">DSM 4180</strain>
    </source>
</reference>
<dbReference type="InterPro" id="IPR006426">
    <property type="entry name" value="Asn_synth_AEB"/>
</dbReference>
<dbReference type="CDD" id="cd01991">
    <property type="entry name" value="Asn_synthase_B_C"/>
    <property type="match status" value="1"/>
</dbReference>
<dbReference type="GO" id="GO:0004066">
    <property type="term" value="F:asparagine synthase (glutamine-hydrolyzing) activity"/>
    <property type="evidence" value="ECO:0007669"/>
    <property type="project" value="UniProtKB-EC"/>
</dbReference>
<accession>A0A1I4P7Z9</accession>
<feature type="domain" description="Glutamine amidotransferase type-2" evidence="9">
    <location>
        <begin position="86"/>
        <end position="148"/>
    </location>
</feature>
<dbReference type="Pfam" id="PF13537">
    <property type="entry name" value="GATase_7"/>
    <property type="match status" value="1"/>
</dbReference>
<dbReference type="EMBL" id="FOUO01000001">
    <property type="protein sequence ID" value="SFM23755.1"/>
    <property type="molecule type" value="Genomic_DNA"/>
</dbReference>
<dbReference type="PANTHER" id="PTHR43284:SF1">
    <property type="entry name" value="ASPARAGINE SYNTHETASE"/>
    <property type="match status" value="1"/>
</dbReference>
<evidence type="ECO:0000256" key="6">
    <source>
        <dbReference type="ARBA" id="ARBA00048741"/>
    </source>
</evidence>
<sequence>MAGLCGWFTPGDGVPAHAGPSCAGELPARPGAPAQHRETHGGACQVRDGWTAGEAGGVVVALAGHPRWRDAELAALARDGDPARALWEGYRRHGRGMLERLGGDFALCVLDPEQRRLLAAIDRIGQFPLYFARTATGVAFGTSASSVLAHPGIARRVTPDGLFHYLFFHMLPAPVSLYAGLEKLQGGHCLTLEGDGPARVEAYWQPQFQEPAGADAKALGRELHQRLETAVQRRNEEPRTGAFLSGGLDSSTVSGYLAALRPGEADTFSIGFHAPGYDEMDYAREAARHFRTRSHEYYVTPEDVVAAVPLIAAAYDEPFGNSSALPAYFCARMAADTGIRRMLAGDGGDELFAGNARYVKQQVFEHWGRLPAPLRRKLLEPLFTHLPRGAPLLGKARSYVEQARIPLPDRLQTYNHLYRLDAETVFEADFLAQVDREAPWTLMRDLYHRPDGASPLNRMMYLDWQQTLADNDLRKVSRMGQLAGVDVVYPMLDEDLVDFSCRIPSALKASRGRLRHFYKEAMSGFLPERIIHKKKHGFGLPFGVWMQEHPPLQEMAYDGLLRFKDRGILQPAFIDRLIQMHRQQHAVYYGEMVWILMMLDLWLETHDLSVEGPG</sequence>